<dbReference type="RefSeq" id="WP_190834471.1">
    <property type="nucleotide sequence ID" value="NZ_CAWPPI010000084.1"/>
</dbReference>
<organism evidence="1 2">
    <name type="scientific">Iningainema tapete BLCC-T55</name>
    <dbReference type="NCBI Taxonomy" id="2748662"/>
    <lineage>
        <taxon>Bacteria</taxon>
        <taxon>Bacillati</taxon>
        <taxon>Cyanobacteriota</taxon>
        <taxon>Cyanophyceae</taxon>
        <taxon>Nostocales</taxon>
        <taxon>Scytonemataceae</taxon>
        <taxon>Iningainema tapete</taxon>
    </lineage>
</organism>
<evidence type="ECO:0000313" key="1">
    <source>
        <dbReference type="EMBL" id="MBD2775700.1"/>
    </source>
</evidence>
<name>A0A8J6XFI8_9CYAN</name>
<dbReference type="AlphaFoldDB" id="A0A8J6XFI8"/>
<protein>
    <submittedName>
        <fullName evidence="1">Uncharacterized protein</fullName>
    </submittedName>
</protein>
<keyword evidence="2" id="KW-1185">Reference proteome</keyword>
<accession>A0A8J6XFI8</accession>
<dbReference type="Proteomes" id="UP000629098">
    <property type="component" value="Unassembled WGS sequence"/>
</dbReference>
<comment type="caution">
    <text evidence="1">The sequence shown here is derived from an EMBL/GenBank/DDBJ whole genome shotgun (WGS) entry which is preliminary data.</text>
</comment>
<proteinExistence type="predicted"/>
<gene>
    <name evidence="1" type="ORF">ICL16_27495</name>
</gene>
<evidence type="ECO:0000313" key="2">
    <source>
        <dbReference type="Proteomes" id="UP000629098"/>
    </source>
</evidence>
<reference evidence="1" key="1">
    <citation type="submission" date="2020-09" db="EMBL/GenBank/DDBJ databases">
        <title>Iningainema tapete sp. nov. (Scytonemataceae, Cyanobacteria) from greenhouses in central Florida (USA) produces two types of nodularin with biosynthetic potential for microcystin-LR and anabaenopeptins.</title>
        <authorList>
            <person name="Berthold D.E."/>
            <person name="Lefler F.W."/>
            <person name="Huang I.-S."/>
            <person name="Abdulla H."/>
            <person name="Zimba P.V."/>
            <person name="Laughinghouse H.D. IV."/>
        </authorList>
    </citation>
    <scope>NUCLEOTIDE SEQUENCE</scope>
    <source>
        <strain evidence="1">BLCCT55</strain>
    </source>
</reference>
<sequence length="56" mass="6129">MNINISDGWEVDPLFVSGIDVPLSKRVTLTSRVNVSFGEEDTDVGLLLGVGYSLFR</sequence>
<dbReference type="EMBL" id="JACXAE010000084">
    <property type="protein sequence ID" value="MBD2775700.1"/>
    <property type="molecule type" value="Genomic_DNA"/>
</dbReference>